<dbReference type="RefSeq" id="XP_064708436.1">
    <property type="nucleotide sequence ID" value="XM_064855776.1"/>
</dbReference>
<keyword evidence="3" id="KW-1185">Reference proteome</keyword>
<feature type="compositionally biased region" description="Low complexity" evidence="1">
    <location>
        <begin position="84"/>
        <end position="104"/>
    </location>
</feature>
<dbReference type="AlphaFoldDB" id="A0AAV9NI82"/>
<evidence type="ECO:0000313" key="2">
    <source>
        <dbReference type="EMBL" id="KAK5056720.1"/>
    </source>
</evidence>
<evidence type="ECO:0000313" key="3">
    <source>
        <dbReference type="Proteomes" id="UP001358417"/>
    </source>
</evidence>
<organism evidence="2 3">
    <name type="scientific">Exophiala bonariae</name>
    <dbReference type="NCBI Taxonomy" id="1690606"/>
    <lineage>
        <taxon>Eukaryota</taxon>
        <taxon>Fungi</taxon>
        <taxon>Dikarya</taxon>
        <taxon>Ascomycota</taxon>
        <taxon>Pezizomycotina</taxon>
        <taxon>Eurotiomycetes</taxon>
        <taxon>Chaetothyriomycetidae</taxon>
        <taxon>Chaetothyriales</taxon>
        <taxon>Herpotrichiellaceae</taxon>
        <taxon>Exophiala</taxon>
    </lineage>
</organism>
<name>A0AAV9NI82_9EURO</name>
<accession>A0AAV9NI82</accession>
<reference evidence="2 3" key="1">
    <citation type="submission" date="2023-08" db="EMBL/GenBank/DDBJ databases">
        <title>Black Yeasts Isolated from many extreme environments.</title>
        <authorList>
            <person name="Coleine C."/>
            <person name="Stajich J.E."/>
            <person name="Selbmann L."/>
        </authorList>
    </citation>
    <scope>NUCLEOTIDE SEQUENCE [LARGE SCALE GENOMIC DNA]</scope>
    <source>
        <strain evidence="2 3">CCFEE 5792</strain>
    </source>
</reference>
<protein>
    <submittedName>
        <fullName evidence="2">Uncharacterized protein</fullName>
    </submittedName>
</protein>
<proteinExistence type="predicted"/>
<feature type="compositionally biased region" description="Polar residues" evidence="1">
    <location>
        <begin position="34"/>
        <end position="62"/>
    </location>
</feature>
<evidence type="ECO:0000256" key="1">
    <source>
        <dbReference type="SAM" id="MobiDB-lite"/>
    </source>
</evidence>
<gene>
    <name evidence="2" type="ORF">LTR84_012252</name>
</gene>
<dbReference type="Proteomes" id="UP001358417">
    <property type="component" value="Unassembled WGS sequence"/>
</dbReference>
<feature type="compositionally biased region" description="Polar residues" evidence="1">
    <location>
        <begin position="105"/>
        <end position="117"/>
    </location>
</feature>
<dbReference type="EMBL" id="JAVRRD010000007">
    <property type="protein sequence ID" value="KAK5056720.1"/>
    <property type="molecule type" value="Genomic_DNA"/>
</dbReference>
<sequence>MEPPPDPSPSSALPRSPAIPNKSTSREALAKPNSDPSPTMPTENTSSPMESSATTKVSNQQDPPAPKQGIKLVPLHDCTDKSTHPATTTSASQTAPPQVQVQPVLPSNSGTDKPSNSVEITTARGDHVESDVVPDNETVLVSRIRTIGGLEISFREDDSGWLIVRVQRFV</sequence>
<feature type="compositionally biased region" description="Low complexity" evidence="1">
    <location>
        <begin position="9"/>
        <end position="20"/>
    </location>
</feature>
<comment type="caution">
    <text evidence="2">The sequence shown here is derived from an EMBL/GenBank/DDBJ whole genome shotgun (WGS) entry which is preliminary data.</text>
</comment>
<dbReference type="GeneID" id="89980399"/>
<feature type="region of interest" description="Disordered" evidence="1">
    <location>
        <begin position="1"/>
        <end position="117"/>
    </location>
</feature>